<organism evidence="2 3">
    <name type="scientific">Thalassiosira oceanica</name>
    <name type="common">Marine diatom</name>
    <dbReference type="NCBI Taxonomy" id="159749"/>
    <lineage>
        <taxon>Eukaryota</taxon>
        <taxon>Sar</taxon>
        <taxon>Stramenopiles</taxon>
        <taxon>Ochrophyta</taxon>
        <taxon>Bacillariophyta</taxon>
        <taxon>Coscinodiscophyceae</taxon>
        <taxon>Thalassiosirophycidae</taxon>
        <taxon>Thalassiosirales</taxon>
        <taxon>Thalassiosiraceae</taxon>
        <taxon>Thalassiosira</taxon>
    </lineage>
</organism>
<name>K0TCZ3_THAOC</name>
<feature type="compositionally biased region" description="Polar residues" evidence="1">
    <location>
        <begin position="154"/>
        <end position="164"/>
    </location>
</feature>
<dbReference type="Proteomes" id="UP000266841">
    <property type="component" value="Unassembled WGS sequence"/>
</dbReference>
<feature type="region of interest" description="Disordered" evidence="1">
    <location>
        <begin position="114"/>
        <end position="164"/>
    </location>
</feature>
<feature type="compositionally biased region" description="Polar residues" evidence="1">
    <location>
        <begin position="285"/>
        <end position="295"/>
    </location>
</feature>
<reference evidence="2 3" key="1">
    <citation type="journal article" date="2012" name="Genome Biol.">
        <title>Genome and low-iron response of an oceanic diatom adapted to chronic iron limitation.</title>
        <authorList>
            <person name="Lommer M."/>
            <person name="Specht M."/>
            <person name="Roy A.S."/>
            <person name="Kraemer L."/>
            <person name="Andreson R."/>
            <person name="Gutowska M.A."/>
            <person name="Wolf J."/>
            <person name="Bergner S.V."/>
            <person name="Schilhabel M.B."/>
            <person name="Klostermeier U.C."/>
            <person name="Beiko R.G."/>
            <person name="Rosenstiel P."/>
            <person name="Hippler M."/>
            <person name="Laroche J."/>
        </authorList>
    </citation>
    <scope>NUCLEOTIDE SEQUENCE [LARGE SCALE GENOMIC DNA]</scope>
    <source>
        <strain evidence="2 3">CCMP1005</strain>
    </source>
</reference>
<feature type="compositionally biased region" description="Basic and acidic residues" evidence="1">
    <location>
        <begin position="456"/>
        <end position="467"/>
    </location>
</feature>
<feature type="region of interest" description="Disordered" evidence="1">
    <location>
        <begin position="204"/>
        <end position="300"/>
    </location>
</feature>
<comment type="caution">
    <text evidence="2">The sequence shown here is derived from an EMBL/GenBank/DDBJ whole genome shotgun (WGS) entry which is preliminary data.</text>
</comment>
<feature type="region of interest" description="Disordered" evidence="1">
    <location>
        <begin position="439"/>
        <end position="558"/>
    </location>
</feature>
<feature type="compositionally biased region" description="Basic residues" evidence="1">
    <location>
        <begin position="139"/>
        <end position="153"/>
    </location>
</feature>
<accession>K0TCZ3</accession>
<dbReference type="EMBL" id="AGNL01007352">
    <property type="protein sequence ID" value="EJK71351.1"/>
    <property type="molecule type" value="Genomic_DNA"/>
</dbReference>
<evidence type="ECO:0000256" key="1">
    <source>
        <dbReference type="SAM" id="MobiDB-lite"/>
    </source>
</evidence>
<feature type="compositionally biased region" description="Basic residues" evidence="1">
    <location>
        <begin position="468"/>
        <end position="477"/>
    </location>
</feature>
<feature type="compositionally biased region" description="Polar residues" evidence="1">
    <location>
        <begin position="478"/>
        <end position="490"/>
    </location>
</feature>
<protein>
    <submittedName>
        <fullName evidence="2">Uncharacterized protein</fullName>
    </submittedName>
</protein>
<proteinExistence type="predicted"/>
<feature type="compositionally biased region" description="Basic and acidic residues" evidence="1">
    <location>
        <begin position="522"/>
        <end position="531"/>
    </location>
</feature>
<evidence type="ECO:0000313" key="3">
    <source>
        <dbReference type="Proteomes" id="UP000266841"/>
    </source>
</evidence>
<sequence>MNPSNYGDSRFSLWQLSGFRSGNLLSDSGRKERRGMPGRYSNMWSVRGNHNCPSTSKFQPFPSIHDEENEISTSIHHGNDNIQSGFFGHRGPVYHEAPKGTAYPSYKDVLLSSRQVTDRKLTSSTSSRKDSSRNMAPGRSKRKRPRRKKRPRKQNVQSNYQTQAERQQTLLLLYAMDDEEDIDAGDEDIADNREFGRSISKYIKAAGPPADQGDSIDSVPRLASVPDQDSVGFVRGWTNRESKHTTGGKKTSVQQESTARAVDSTPHLGVRTSSASLRDSGRTAPDQQPSSSAGQLPTIEEAPSGLSLPIEVLHLEPRSTSASWGLFDQGTSQQSDLFGLRGLVYNEPPDLSVLPTPTKGFFGFRGLVYNEAPKISVRFKPTTDDFRFRRLTYGQSSTEGDSGRGANCNITHICRGTSEDGASSRRKYRRVAVNKELINNVEETAPSLRPDGGGRPTREARNDETRRGHQGTHRRPRGTSTRLASRQVRTGQWRRRQQSRSNEGRPKSQRQSSIREWVSGGRSERADDRARGGHSGGGPSEAEIRARIDGQPNPRRRATCRSSTITEAEQLAEQTKKSEEAVKTAMEGWLQHGFGRIDKNKPDGTVRLSFENWNSLKVFTERNLSKVRRIETTRKEYGVDIMTGVETQANWDNVLANRKFEDLFGMGEDTQSAAAHNRHWRESK</sequence>
<dbReference type="AlphaFoldDB" id="K0TCZ3"/>
<keyword evidence="3" id="KW-1185">Reference proteome</keyword>
<feature type="compositionally biased region" description="Polar residues" evidence="1">
    <location>
        <begin position="248"/>
        <end position="258"/>
    </location>
</feature>
<evidence type="ECO:0000313" key="2">
    <source>
        <dbReference type="EMBL" id="EJK71351.1"/>
    </source>
</evidence>
<feature type="non-terminal residue" evidence="2">
    <location>
        <position position="684"/>
    </location>
</feature>
<feature type="compositionally biased region" description="Basic and acidic residues" evidence="1">
    <location>
        <begin position="116"/>
        <end position="132"/>
    </location>
</feature>
<gene>
    <name evidence="2" type="ORF">THAOC_07225</name>
</gene>